<evidence type="ECO:0000313" key="2">
    <source>
        <dbReference type="Proteomes" id="UP001222027"/>
    </source>
</evidence>
<reference evidence="1 2" key="1">
    <citation type="submission" date="2022-12" db="EMBL/GenBank/DDBJ databases">
        <title>Chromosome-scale assembly of the Ensete ventricosum genome.</title>
        <authorList>
            <person name="Dussert Y."/>
            <person name="Stocks J."/>
            <person name="Wendawek A."/>
            <person name="Woldeyes F."/>
            <person name="Nichols R.A."/>
            <person name="Borrell J.S."/>
        </authorList>
    </citation>
    <scope>NUCLEOTIDE SEQUENCE [LARGE SCALE GENOMIC DNA]</scope>
    <source>
        <strain evidence="2">cv. Maze</strain>
        <tissue evidence="1">Seeds</tissue>
    </source>
</reference>
<dbReference type="AlphaFoldDB" id="A0AAV8P5U2"/>
<comment type="caution">
    <text evidence="1">The sequence shown here is derived from an EMBL/GenBank/DDBJ whole genome shotgun (WGS) entry which is preliminary data.</text>
</comment>
<dbReference type="EMBL" id="JAQQAF010000008">
    <property type="protein sequence ID" value="KAJ8465312.1"/>
    <property type="molecule type" value="Genomic_DNA"/>
</dbReference>
<protein>
    <submittedName>
        <fullName evidence="1">Uncharacterized protein</fullName>
    </submittedName>
</protein>
<sequence>MYKSVSLCGGALNWSLKTGSNWNMIGKWDIRERTTQICRTLCASDSRILLHGELQVINLIVLEAHLSCPRSFAIVIKTTEALLQNCFAWCCRAFNPSDILILLFMFSDEAQ</sequence>
<gene>
    <name evidence="1" type="ORF">OPV22_027864</name>
</gene>
<organism evidence="1 2">
    <name type="scientific">Ensete ventricosum</name>
    <name type="common">Abyssinian banana</name>
    <name type="synonym">Musa ensete</name>
    <dbReference type="NCBI Taxonomy" id="4639"/>
    <lineage>
        <taxon>Eukaryota</taxon>
        <taxon>Viridiplantae</taxon>
        <taxon>Streptophyta</taxon>
        <taxon>Embryophyta</taxon>
        <taxon>Tracheophyta</taxon>
        <taxon>Spermatophyta</taxon>
        <taxon>Magnoliopsida</taxon>
        <taxon>Liliopsida</taxon>
        <taxon>Zingiberales</taxon>
        <taxon>Musaceae</taxon>
        <taxon>Ensete</taxon>
    </lineage>
</organism>
<proteinExistence type="predicted"/>
<evidence type="ECO:0000313" key="1">
    <source>
        <dbReference type="EMBL" id="KAJ8465312.1"/>
    </source>
</evidence>
<accession>A0AAV8P5U2</accession>
<keyword evidence="2" id="KW-1185">Reference proteome</keyword>
<name>A0AAV8P5U2_ENSVE</name>
<dbReference type="Proteomes" id="UP001222027">
    <property type="component" value="Unassembled WGS sequence"/>
</dbReference>